<feature type="transmembrane region" description="Helical" evidence="8">
    <location>
        <begin position="48"/>
        <end position="69"/>
    </location>
</feature>
<dbReference type="EMBL" id="CP046883">
    <property type="protein sequence ID" value="QNH96660.1"/>
    <property type="molecule type" value="Genomic_DNA"/>
</dbReference>
<reference evidence="9 10" key="1">
    <citation type="submission" date="2019-12" db="EMBL/GenBank/DDBJ databases">
        <title>Corynebacterium sp. nov., isolated from feces of the Anser Albifrons in China.</title>
        <authorList>
            <person name="Liu Q."/>
        </authorList>
    </citation>
    <scope>NUCLEOTIDE SEQUENCE [LARGE SCALE GENOMIC DNA]</scope>
    <source>
        <strain evidence="9 10">23H37-10</strain>
    </source>
</reference>
<evidence type="ECO:0000256" key="8">
    <source>
        <dbReference type="SAM" id="Phobius"/>
    </source>
</evidence>
<dbReference type="GO" id="GO:0005886">
    <property type="term" value="C:plasma membrane"/>
    <property type="evidence" value="ECO:0007669"/>
    <property type="project" value="UniProtKB-SubCell"/>
</dbReference>
<proteinExistence type="inferred from homology"/>
<dbReference type="Proteomes" id="UP000515275">
    <property type="component" value="Chromosome"/>
</dbReference>
<evidence type="ECO:0000256" key="5">
    <source>
        <dbReference type="ARBA" id="ARBA00022692"/>
    </source>
</evidence>
<evidence type="ECO:0000313" key="10">
    <source>
        <dbReference type="Proteomes" id="UP000515275"/>
    </source>
</evidence>
<keyword evidence="10" id="KW-1185">Reference proteome</keyword>
<feature type="transmembrane region" description="Helical" evidence="8">
    <location>
        <begin position="133"/>
        <end position="154"/>
    </location>
</feature>
<evidence type="ECO:0000256" key="7">
    <source>
        <dbReference type="ARBA" id="ARBA00023136"/>
    </source>
</evidence>
<evidence type="ECO:0000256" key="4">
    <source>
        <dbReference type="ARBA" id="ARBA00022475"/>
    </source>
</evidence>
<keyword evidence="3" id="KW-0813">Transport</keyword>
<feature type="transmembrane region" description="Helical" evidence="8">
    <location>
        <begin position="76"/>
        <end position="95"/>
    </location>
</feature>
<keyword evidence="7 8" id="KW-0472">Membrane</keyword>
<feature type="transmembrane region" description="Helical" evidence="8">
    <location>
        <begin position="222"/>
        <end position="254"/>
    </location>
</feature>
<gene>
    <name evidence="9" type="ORF">GP473_08355</name>
</gene>
<name>A0A7G7YQ90_9CORY</name>
<evidence type="ECO:0000256" key="3">
    <source>
        <dbReference type="ARBA" id="ARBA00022448"/>
    </source>
</evidence>
<dbReference type="PANTHER" id="PTHR30472">
    <property type="entry name" value="FERRIC ENTEROBACTIN TRANSPORT SYSTEM PERMEASE PROTEIN"/>
    <property type="match status" value="1"/>
</dbReference>
<keyword evidence="4" id="KW-1003">Cell membrane</keyword>
<dbReference type="InterPro" id="IPR037294">
    <property type="entry name" value="ABC_BtuC-like"/>
</dbReference>
<dbReference type="InterPro" id="IPR000522">
    <property type="entry name" value="ABC_transptr_permease_BtuC"/>
</dbReference>
<keyword evidence="6 8" id="KW-1133">Transmembrane helix</keyword>
<dbReference type="SUPFAM" id="SSF81345">
    <property type="entry name" value="ABC transporter involved in vitamin B12 uptake, BtuC"/>
    <property type="match status" value="1"/>
</dbReference>
<evidence type="ECO:0000256" key="2">
    <source>
        <dbReference type="ARBA" id="ARBA00007935"/>
    </source>
</evidence>
<comment type="similarity">
    <text evidence="2">Belongs to the binding-protein-dependent transport system permease family. FecCD subfamily.</text>
</comment>
<feature type="transmembrane region" description="Helical" evidence="8">
    <location>
        <begin position="266"/>
        <end position="288"/>
    </location>
</feature>
<dbReference type="CDD" id="cd06550">
    <property type="entry name" value="TM_ABC_iron-siderophores_like"/>
    <property type="match status" value="1"/>
</dbReference>
<dbReference type="GO" id="GO:0033214">
    <property type="term" value="P:siderophore-iron import into cell"/>
    <property type="evidence" value="ECO:0007669"/>
    <property type="project" value="TreeGrafter"/>
</dbReference>
<dbReference type="Pfam" id="PF01032">
    <property type="entry name" value="FecCD"/>
    <property type="match status" value="1"/>
</dbReference>
<dbReference type="RefSeq" id="WP_186276847.1">
    <property type="nucleotide sequence ID" value="NZ_CP046883.1"/>
</dbReference>
<dbReference type="FunFam" id="1.10.3470.10:FF:000001">
    <property type="entry name" value="Vitamin B12 ABC transporter permease BtuC"/>
    <property type="match status" value="1"/>
</dbReference>
<dbReference type="KEGG" id="cans:GP473_08355"/>
<keyword evidence="5 8" id="KW-0812">Transmembrane</keyword>
<feature type="transmembrane region" description="Helical" evidence="8">
    <location>
        <begin position="101"/>
        <end position="121"/>
    </location>
</feature>
<evidence type="ECO:0000313" key="9">
    <source>
        <dbReference type="EMBL" id="QNH96660.1"/>
    </source>
</evidence>
<sequence length="321" mass="32749">MRVERRCLLWLLGALVVLCGSLFAGVSIGSVSVSVSDPIVHNLRIPRVLLGCASGAGLAVAGVILQAIVRNVLADPYIVGVHSGASCGTAAAILFGVGSGVGLQAMAFLGAVGATVLVFLLARSGGQLTAVRLLLSGVAIGYALSALTSFMIFASDSPEASRSVMFWLLGSLSLASWGSQLAAVFVVFGVVSCVVMLLAPHIDALCLGDTTALSLGVHPQRLRAVLLLATCLLIGSVVSLSGAIGFVGLVVPHLARRVVGASHRVVIPMAALLGAILVIWADIGARTILSPQELPIGIITALVGTPLLLVLIRRHPAPTES</sequence>
<organism evidence="9 10">
    <name type="scientific">Corynebacterium anserum</name>
    <dbReference type="NCBI Taxonomy" id="2684406"/>
    <lineage>
        <taxon>Bacteria</taxon>
        <taxon>Bacillati</taxon>
        <taxon>Actinomycetota</taxon>
        <taxon>Actinomycetes</taxon>
        <taxon>Mycobacteriales</taxon>
        <taxon>Corynebacteriaceae</taxon>
        <taxon>Corynebacterium</taxon>
    </lineage>
</organism>
<feature type="transmembrane region" description="Helical" evidence="8">
    <location>
        <begin position="294"/>
        <end position="312"/>
    </location>
</feature>
<dbReference type="GO" id="GO:0022857">
    <property type="term" value="F:transmembrane transporter activity"/>
    <property type="evidence" value="ECO:0007669"/>
    <property type="project" value="InterPro"/>
</dbReference>
<dbReference type="AlphaFoldDB" id="A0A7G7YQ90"/>
<dbReference type="PANTHER" id="PTHR30472:SF67">
    <property type="entry name" value="PERMEASE OF ABC TRANSPORTER-RELATED"/>
    <property type="match status" value="1"/>
</dbReference>
<evidence type="ECO:0000256" key="1">
    <source>
        <dbReference type="ARBA" id="ARBA00004651"/>
    </source>
</evidence>
<evidence type="ECO:0000256" key="6">
    <source>
        <dbReference type="ARBA" id="ARBA00022989"/>
    </source>
</evidence>
<dbReference type="Gene3D" id="1.10.3470.10">
    <property type="entry name" value="ABC transporter involved in vitamin B12 uptake, BtuC"/>
    <property type="match status" value="1"/>
</dbReference>
<comment type="subcellular location">
    <subcellularLocation>
        <location evidence="1">Cell membrane</location>
        <topology evidence="1">Multi-pass membrane protein</topology>
    </subcellularLocation>
</comment>
<protein>
    <submittedName>
        <fullName evidence="9">Iron chelate uptake ABC transporter family permease subunit</fullName>
    </submittedName>
</protein>
<accession>A0A7G7YQ90</accession>
<feature type="transmembrane region" description="Helical" evidence="8">
    <location>
        <begin position="184"/>
        <end position="202"/>
    </location>
</feature>